<evidence type="ECO:0000256" key="1">
    <source>
        <dbReference type="SAM" id="MobiDB-lite"/>
    </source>
</evidence>
<dbReference type="EMBL" id="CADEAL010004340">
    <property type="protein sequence ID" value="CAB1457399.1"/>
    <property type="molecule type" value="Genomic_DNA"/>
</dbReference>
<feature type="region of interest" description="Disordered" evidence="1">
    <location>
        <begin position="149"/>
        <end position="175"/>
    </location>
</feature>
<comment type="caution">
    <text evidence="2">The sequence shown here is derived from an EMBL/GenBank/DDBJ whole genome shotgun (WGS) entry which is preliminary data.</text>
</comment>
<sequence length="175" mass="19706">MLIIVGHPRLWSRMRPFSPSAVAVHEPSGPGSRGSDPAPSLGETHSKTPDDAKTQREFMAHGASLSSFSFLFLIPITIEIRARCGRTMDYDVWTEHHRSQWWIQYGGFYIVRAHRSVPWWELPACQAMDDWTWISQIFRPVAPGCPLVELKGERTGPGSRGSDTAHSLGERHSEL</sequence>
<dbReference type="Proteomes" id="UP001153269">
    <property type="component" value="Unassembled WGS sequence"/>
</dbReference>
<reference evidence="2" key="1">
    <citation type="submission" date="2020-03" db="EMBL/GenBank/DDBJ databases">
        <authorList>
            <person name="Weist P."/>
        </authorList>
    </citation>
    <scope>NUCLEOTIDE SEQUENCE</scope>
</reference>
<keyword evidence="3" id="KW-1185">Reference proteome</keyword>
<organism evidence="2 3">
    <name type="scientific">Pleuronectes platessa</name>
    <name type="common">European plaice</name>
    <dbReference type="NCBI Taxonomy" id="8262"/>
    <lineage>
        <taxon>Eukaryota</taxon>
        <taxon>Metazoa</taxon>
        <taxon>Chordata</taxon>
        <taxon>Craniata</taxon>
        <taxon>Vertebrata</taxon>
        <taxon>Euteleostomi</taxon>
        <taxon>Actinopterygii</taxon>
        <taxon>Neopterygii</taxon>
        <taxon>Teleostei</taxon>
        <taxon>Neoteleostei</taxon>
        <taxon>Acanthomorphata</taxon>
        <taxon>Carangaria</taxon>
        <taxon>Pleuronectiformes</taxon>
        <taxon>Pleuronectoidei</taxon>
        <taxon>Pleuronectidae</taxon>
        <taxon>Pleuronectes</taxon>
    </lineage>
</organism>
<dbReference type="AlphaFoldDB" id="A0A9N7VUW0"/>
<evidence type="ECO:0000313" key="2">
    <source>
        <dbReference type="EMBL" id="CAB1457399.1"/>
    </source>
</evidence>
<feature type="region of interest" description="Disordered" evidence="1">
    <location>
        <begin position="22"/>
        <end position="52"/>
    </location>
</feature>
<evidence type="ECO:0000313" key="3">
    <source>
        <dbReference type="Proteomes" id="UP001153269"/>
    </source>
</evidence>
<accession>A0A9N7VUW0</accession>
<protein>
    <submittedName>
        <fullName evidence="2">Uncharacterized protein</fullName>
    </submittedName>
</protein>
<proteinExistence type="predicted"/>
<gene>
    <name evidence="2" type="ORF">PLEPLA_LOCUS45223</name>
</gene>
<name>A0A9N7VUW0_PLEPL</name>